<accession>A0A1W6KFS7</accession>
<reference evidence="2 3" key="1">
    <citation type="submission" date="2017-04" db="EMBL/GenBank/DDBJ databases">
        <title>Genome Sequence of Marinobacter salarius strain SMR5 Isolated from a culture of the Diatom Skeletonema marinoi.</title>
        <authorList>
            <person name="Topel M."/>
            <person name="Pinder M.I.M."/>
            <person name="Johansson O.N."/>
            <person name="Kourtchenko O."/>
            <person name="Godhe A."/>
            <person name="Clarke A.K."/>
        </authorList>
    </citation>
    <scope>NUCLEOTIDE SEQUENCE [LARGE SCALE GENOMIC DNA]</scope>
    <source>
        <strain evidence="2 3">SMR5</strain>
        <plasmid evidence="3">Plasmid psmr5</plasmid>
    </source>
</reference>
<geneLocation type="plasmid" evidence="3">
    <name>psmr5</name>
</geneLocation>
<keyword evidence="2" id="KW-0614">Plasmid</keyword>
<keyword evidence="1" id="KW-0812">Transmembrane</keyword>
<dbReference type="EMBL" id="CP020932">
    <property type="protein sequence ID" value="ARM86260.1"/>
    <property type="molecule type" value="Genomic_DNA"/>
</dbReference>
<dbReference type="RefSeq" id="WP_085682212.1">
    <property type="nucleotide sequence ID" value="NZ_CP020932.1"/>
</dbReference>
<organism evidence="2 3">
    <name type="scientific">Marinobacter salarius</name>
    <dbReference type="NCBI Taxonomy" id="1420917"/>
    <lineage>
        <taxon>Bacteria</taxon>
        <taxon>Pseudomonadati</taxon>
        <taxon>Pseudomonadota</taxon>
        <taxon>Gammaproteobacteria</taxon>
        <taxon>Pseudomonadales</taxon>
        <taxon>Marinobacteraceae</taxon>
        <taxon>Marinobacter</taxon>
    </lineage>
</organism>
<evidence type="ECO:0000313" key="2">
    <source>
        <dbReference type="EMBL" id="ARM86260.1"/>
    </source>
</evidence>
<dbReference type="AlphaFoldDB" id="A0A1W6KFS7"/>
<sequence>MATVPRKHFYWMGTLVLALLLSGIPFCIEAVIAVAILFAFPELKGSFEPSFAMIVVGTLALLIVNWIPAIVLLHRHQAKGGGPMPIGKKGLSGYVDVPGRF</sequence>
<proteinExistence type="predicted"/>
<dbReference type="GeneID" id="77258139"/>
<keyword evidence="1" id="KW-0472">Membrane</keyword>
<evidence type="ECO:0000313" key="3">
    <source>
        <dbReference type="Proteomes" id="UP000193100"/>
    </source>
</evidence>
<feature type="transmembrane region" description="Helical" evidence="1">
    <location>
        <begin position="51"/>
        <end position="73"/>
    </location>
</feature>
<dbReference type="Proteomes" id="UP000193100">
    <property type="component" value="Plasmid pSMR5"/>
</dbReference>
<feature type="transmembrane region" description="Helical" evidence="1">
    <location>
        <begin position="12"/>
        <end position="39"/>
    </location>
</feature>
<protein>
    <submittedName>
        <fullName evidence="2">Uncharacterized protein</fullName>
    </submittedName>
</protein>
<evidence type="ECO:0000256" key="1">
    <source>
        <dbReference type="SAM" id="Phobius"/>
    </source>
</evidence>
<keyword evidence="1" id="KW-1133">Transmembrane helix</keyword>
<gene>
    <name evidence="2" type="ORF">MARSALSMR5_04243</name>
</gene>
<name>A0A1W6KFS7_9GAMM</name>